<sequence length="1981" mass="216965">MSSSDYIGFQCDYSPDGTLSVTFDSQIKDPKDQKKYKEENPSAKAPYFKSKTVLVPRWLPIILNAAGEEETVGGRYFISCRTKTSIEIFIEEAEFNKRIPRPTEKVEGSTATQYDADWKQAKTNDALACTGYDDDGLVLGASGARAWPARGFIASDKLKDNARFYAQCAIWEDIITTSTSSGSSRLWKPSSWIGEPLKIYFVPRASWLSVKDLESITGAIKDEEKGKEASPSSRRLGLTKWLDWEVRNSSTVKGLIMLSSDLLRLYDTYISKDDLERLVGAQTLGRANWCREWPNEVDAATIQNQMIDNLENVNKVHKKMIEKGLTKANLTTTAWISSTKTFGVRIDANKIMGSKSANQLGKEWWRVGEKPKVVAEWLHRSAYSLGPLNGAEFQSPDNIVFGTFEANSHMTRAETAIRTLRNVLDAQGTLTTTVINSNLPEKNRNQLKFLNPSSGKEERWNIDDWIGEKKYTWLAPGIAYKGKMTLPDYKKPVVWSTYFQTFSQYSPLILEGKVDSRVLERFLATQITHSEPSSKRIKTGTGKYYKAASQLTKGKLLESVARSGSARPRRSVPFDAANEFDGSTNLLIGTGRLQYSLDVTTIPNSTLPTHLSSLPLRPTYRTNKSPEIAVVNPRTQSAWQSILNKASNVVIEDLRIENPHLAQDGNDLDPANPAPPETGFMLEGTINLFGLESHPVTFRSWHGPPPGGVEVGSDIPVYQSVKVDSVSLADLIPMLEGTPLAKFHMKDITITYQNYIFVNSCPVGWTISMDIEINEETGKLYDILSKVLNVSGDGLLLSASVSLGTGHSWTARPKISTFAVEGILKIGPNQIAEYSSDNNDMVGLQLCPNVVLSRVGILFYGISVPSLGLDSTEWTDYGFTVFGDMHIKVPGSIKPLELDFEIGEFEGAINLAATVRGDIWKNAFGIGIDLDMVRLSATFDSSGPLETLQCSVSAHLKAGATTALVDGTYTPGGSYSIYAYVQNLGCDGVADLFRHRTGEELLLPSHVDITIGSAMIEISNEKKLSIVVDKLEFDHYTSVNAVVELSSKGALVRAQVDRVKLPGDIGIDLTSAYMQVAFEKKGSGKSTDVMLGGNVVLEGFSLHAISAGVHLYKTATSNQLEWTVYGTFTDLQNTTTLGQLFPGLQNSSFLKDFALQDLMFIAASRDDPSLSQMNPQKYPIKKGVQFSALFGQVKPFNKLLRRPSFPGLVLSAAWSTGNSFLLDVILPTDTMVHLGDGITTDPITITIDTSQLLLRIATGVKVPVPGSTTPLDFTASLTIKGETVKLAGEMHGLWQNPFGISKSVSIGPFLELELDIDLLVFPETGLPTSFSFAGGLTIGESEGDVAVEVSENPSQELLTGRIQKFGIRDIVAFAAQITELDIPPPPDFIDFEDIDLYMSTGVTLGTQSYPAGFSFHASLVLFGTKIQASAEVTGGVLKANGSIDDLKVGPLQITGQDSKQASLDLQIGSTTQILKVDGAIEFLDAYIGLTLDLEIMPKPKFSFNFTLHFTDLLTFIVDAEMIESEVDLKDLSKLGFKLHALFEQHLVEYIRGQVHASLEALEKRADDSIDAAKAAVAEKEKEYQKGIQNAKAKLDKAYRSWVTKSNQVHVESQAFIDSYMKQLHILQGNVDNERLTFNAKLKKAEGGVQHANADRAAKMRAAEAEVSKAKSKWDSDVAKAEAGLETAKQTMHQKFGSAEADIEAAKRKVDEVQGEIDSTRDRISYCENAHWYRFDLKAELAYLGPKLLVLRGYKATADGILDLAEKVVEGADYINTKAAIPAAEELVKTAGNAGDLAFRAAQSTLHEVDRDTGALLDQAESLLKSVQKEGDALLRAAEYALQKFVESQKSLLDAAQRAIDNLVHSAEWLAYQAASGVLDLASHATHALDIAKKALDAAKQVVDGTIKISEATIEGILKAFDITRIELIATLDSFLNKNGGAHFVVEVDVLVLGNKETLRLELDMGNTAQFINDIFHKVIKV</sequence>
<keyword evidence="3" id="KW-1185">Reference proteome</keyword>
<dbReference type="EMBL" id="LN679185">
    <property type="protein sequence ID" value="CEL63565.1"/>
    <property type="molecule type" value="Genomic_DNA"/>
</dbReference>
<name>A0A0B7G0V9_THACB</name>
<evidence type="ECO:0000313" key="2">
    <source>
        <dbReference type="EMBL" id="CEL63565.1"/>
    </source>
</evidence>
<proteinExistence type="predicted"/>
<feature type="coiled-coil region" evidence="1">
    <location>
        <begin position="1558"/>
        <end position="1589"/>
    </location>
</feature>
<organism evidence="2 3">
    <name type="scientific">Thanatephorus cucumeris (strain AG1-IB / isolate 7/3/14)</name>
    <name type="common">Lettuce bottom rot fungus</name>
    <name type="synonym">Rhizoctonia solani</name>
    <dbReference type="NCBI Taxonomy" id="1108050"/>
    <lineage>
        <taxon>Eukaryota</taxon>
        <taxon>Fungi</taxon>
        <taxon>Dikarya</taxon>
        <taxon>Basidiomycota</taxon>
        <taxon>Agaricomycotina</taxon>
        <taxon>Agaricomycetes</taxon>
        <taxon>Cantharellales</taxon>
        <taxon>Ceratobasidiaceae</taxon>
        <taxon>Rhizoctonia</taxon>
        <taxon>Rhizoctonia solani AG-1</taxon>
    </lineage>
</organism>
<dbReference type="Proteomes" id="UP000059188">
    <property type="component" value="Unassembled WGS sequence"/>
</dbReference>
<dbReference type="OrthoDB" id="3219467at2759"/>
<protein>
    <submittedName>
        <fullName evidence="2">Uncharacterized protein</fullName>
    </submittedName>
</protein>
<evidence type="ECO:0000313" key="3">
    <source>
        <dbReference type="Proteomes" id="UP000059188"/>
    </source>
</evidence>
<accession>A0A0B7G0V9</accession>
<reference evidence="2 3" key="1">
    <citation type="submission" date="2014-11" db="EMBL/GenBank/DDBJ databases">
        <authorList>
            <person name="Wibberg Daniel"/>
        </authorList>
    </citation>
    <scope>NUCLEOTIDE SEQUENCE [LARGE SCALE GENOMIC DNA]</scope>
    <source>
        <strain evidence="2">Rhizoctonia solani AG1-IB 7/3/14</strain>
    </source>
</reference>
<gene>
    <name evidence="2" type="ORF">RSOLAG1IB_10862</name>
</gene>
<keyword evidence="1" id="KW-0175">Coiled coil</keyword>
<evidence type="ECO:0000256" key="1">
    <source>
        <dbReference type="SAM" id="Coils"/>
    </source>
</evidence>
<feature type="coiled-coil region" evidence="1">
    <location>
        <begin position="1695"/>
        <end position="1722"/>
    </location>
</feature>